<dbReference type="EnsemblProtists" id="EOD16145">
    <property type="protein sequence ID" value="EOD16145"/>
    <property type="gene ID" value="EMIHUDRAFT_470456"/>
</dbReference>
<feature type="repeat" description="RCC1" evidence="2">
    <location>
        <begin position="309"/>
        <end position="372"/>
    </location>
</feature>
<dbReference type="PaxDb" id="2903-EOD16145"/>
<feature type="region of interest" description="Disordered" evidence="3">
    <location>
        <begin position="483"/>
        <end position="503"/>
    </location>
</feature>
<dbReference type="InterPro" id="IPR000408">
    <property type="entry name" value="Reg_chr_condens"/>
</dbReference>
<dbReference type="PROSITE" id="PS50012">
    <property type="entry name" value="RCC1_3"/>
    <property type="match status" value="5"/>
</dbReference>
<dbReference type="Pfam" id="PF00415">
    <property type="entry name" value="RCC1"/>
    <property type="match status" value="1"/>
</dbReference>
<dbReference type="GO" id="GO:0005737">
    <property type="term" value="C:cytoplasm"/>
    <property type="evidence" value="ECO:0007669"/>
    <property type="project" value="TreeGrafter"/>
</dbReference>
<dbReference type="Gene3D" id="2.130.10.30">
    <property type="entry name" value="Regulator of chromosome condensation 1/beta-lactamase-inhibitor protein II"/>
    <property type="match status" value="3"/>
</dbReference>
<keyword evidence="4" id="KW-0732">Signal</keyword>
<feature type="repeat" description="RCC1" evidence="2">
    <location>
        <begin position="542"/>
        <end position="592"/>
    </location>
</feature>
<feature type="chain" id="PRO_5044234165" description="RCC1-like domain-containing protein" evidence="4">
    <location>
        <begin position="28"/>
        <end position="645"/>
    </location>
</feature>
<dbReference type="HOGENOM" id="CLU_424814_0_0_1"/>
<evidence type="ECO:0000256" key="3">
    <source>
        <dbReference type="SAM" id="MobiDB-lite"/>
    </source>
</evidence>
<dbReference type="PROSITE" id="PS00626">
    <property type="entry name" value="RCC1_2"/>
    <property type="match status" value="3"/>
</dbReference>
<evidence type="ECO:0000256" key="1">
    <source>
        <dbReference type="ARBA" id="ARBA00022737"/>
    </source>
</evidence>
<dbReference type="InterPro" id="IPR009091">
    <property type="entry name" value="RCC1/BLIP-II"/>
</dbReference>
<evidence type="ECO:0000259" key="5">
    <source>
        <dbReference type="Pfam" id="PF25390"/>
    </source>
</evidence>
<dbReference type="InterPro" id="IPR058923">
    <property type="entry name" value="RCC1-like_dom"/>
</dbReference>
<feature type="compositionally biased region" description="Polar residues" evidence="3">
    <location>
        <begin position="493"/>
        <end position="503"/>
    </location>
</feature>
<keyword evidence="1" id="KW-0677">Repeat</keyword>
<feature type="repeat" description="RCC1" evidence="2">
    <location>
        <begin position="243"/>
        <end position="308"/>
    </location>
</feature>
<dbReference type="InterPro" id="IPR051709">
    <property type="entry name" value="Ub-ligase/GTPase-reg"/>
</dbReference>
<dbReference type="Pfam" id="PF25390">
    <property type="entry name" value="WD40_RLD"/>
    <property type="match status" value="1"/>
</dbReference>
<feature type="repeat" description="RCC1" evidence="2">
    <location>
        <begin position="425"/>
        <end position="477"/>
    </location>
</feature>
<dbReference type="AlphaFoldDB" id="A0A0D3IY10"/>
<organism evidence="6 7">
    <name type="scientific">Emiliania huxleyi (strain CCMP1516)</name>
    <dbReference type="NCBI Taxonomy" id="280463"/>
    <lineage>
        <taxon>Eukaryota</taxon>
        <taxon>Haptista</taxon>
        <taxon>Haptophyta</taxon>
        <taxon>Prymnesiophyceae</taxon>
        <taxon>Isochrysidales</taxon>
        <taxon>Noelaerhabdaceae</taxon>
        <taxon>Emiliania</taxon>
    </lineage>
</organism>
<protein>
    <recommendedName>
        <fullName evidence="5">RCC1-like domain-containing protein</fullName>
    </recommendedName>
</protein>
<dbReference type="PANTHER" id="PTHR45622">
    <property type="entry name" value="UBIQUITIN-PROTEIN LIGASE E3A-RELATED"/>
    <property type="match status" value="1"/>
</dbReference>
<dbReference type="SUPFAM" id="SSF50985">
    <property type="entry name" value="RCC1/BLIP-II"/>
    <property type="match status" value="2"/>
</dbReference>
<dbReference type="RefSeq" id="XP_005768574.1">
    <property type="nucleotide sequence ID" value="XM_005768517.1"/>
</dbReference>
<name>A0A0D3IY10_EMIH1</name>
<dbReference type="eggNOG" id="KOG1426">
    <property type="taxonomic scope" value="Eukaryota"/>
</dbReference>
<dbReference type="STRING" id="2903.R1DNS8"/>
<dbReference type="GeneID" id="17262305"/>
<evidence type="ECO:0000313" key="7">
    <source>
        <dbReference type="Proteomes" id="UP000013827"/>
    </source>
</evidence>
<feature type="signal peptide" evidence="4">
    <location>
        <begin position="1"/>
        <end position="27"/>
    </location>
</feature>
<evidence type="ECO:0000256" key="2">
    <source>
        <dbReference type="PROSITE-ProRule" id="PRU00235"/>
    </source>
</evidence>
<dbReference type="PRINTS" id="PR00633">
    <property type="entry name" value="RCCNDNSATION"/>
</dbReference>
<sequence length="645" mass="65552">MLARSTTDTSPDAWAAALAALCSLADAAVAGGAPPPAKAASLLCRQAARLSAAFPATSFLHVEAREVLPLLELPEPLIAHVVSHLATIGDMASFGCLCTATAAALGHACEVRAERRGSRLPALLAAERPLDALRFVEALCAQPPTTIAAGSAHTLATAPGGGAWSCGGDSLGERGFLGHLGHGAPHAPPRPLPAGTRELYGAPVCFPRRVARAGGGLEAAACEAAVREVAARGYVSLLLTADGAVFSWGWNGDGRLAHKAAPGAAAGGEEAPLKSEHLPLPRRLAGLGGVAVARVSCGERHGLALCRAGAACSWRDGRTQGAELRRAAGPSPPARTPSETRARAPGPVCALSHTRVVDVSAGGLHSLAVSEQGELFSWGAGRSGKLGHGDEEMRPLPTAVRALEGRRIVRACAGDSHSLVLGANGTLYSFGLGEGGRLGHGSEERLLTPAPVTALLRAGAVCGMGVGSYHSIVLVRPWPGGASAQKRAAGNDATETARSNCLTSEAPEAKRAAVLSLHAAIDAMEPPDGAEPAGDADASEATLVYTFGDGAYGKLGHGDTADQLYPRLVRSLGEGVAEVAAGYQHSAVRTRRGGVLTAGIGWKGQLGTADLGAGREALGMAPDFYHAREFQPVGAEPSCSSRCAR</sequence>
<feature type="repeat" description="RCC1" evidence="2">
    <location>
        <begin position="373"/>
        <end position="424"/>
    </location>
</feature>
<evidence type="ECO:0000313" key="6">
    <source>
        <dbReference type="EnsemblProtists" id="EOD16145"/>
    </source>
</evidence>
<dbReference type="KEGG" id="ehx:EMIHUDRAFT_470456"/>
<accession>A0A0D3IY10</accession>
<dbReference type="Proteomes" id="UP000013827">
    <property type="component" value="Unassembled WGS sequence"/>
</dbReference>
<feature type="domain" description="RCC1-like" evidence="5">
    <location>
        <begin position="136"/>
        <end position="475"/>
    </location>
</feature>
<reference evidence="6" key="2">
    <citation type="submission" date="2024-10" db="UniProtKB">
        <authorList>
            <consortium name="EnsemblProtists"/>
        </authorList>
    </citation>
    <scope>IDENTIFICATION</scope>
</reference>
<keyword evidence="7" id="KW-1185">Reference proteome</keyword>
<feature type="region of interest" description="Disordered" evidence="3">
    <location>
        <begin position="323"/>
        <end position="344"/>
    </location>
</feature>
<reference evidence="7" key="1">
    <citation type="journal article" date="2013" name="Nature">
        <title>Pan genome of the phytoplankton Emiliania underpins its global distribution.</title>
        <authorList>
            <person name="Read B.A."/>
            <person name="Kegel J."/>
            <person name="Klute M.J."/>
            <person name="Kuo A."/>
            <person name="Lefebvre S.C."/>
            <person name="Maumus F."/>
            <person name="Mayer C."/>
            <person name="Miller J."/>
            <person name="Monier A."/>
            <person name="Salamov A."/>
            <person name="Young J."/>
            <person name="Aguilar M."/>
            <person name="Claverie J.M."/>
            <person name="Frickenhaus S."/>
            <person name="Gonzalez K."/>
            <person name="Herman E.K."/>
            <person name="Lin Y.C."/>
            <person name="Napier J."/>
            <person name="Ogata H."/>
            <person name="Sarno A.F."/>
            <person name="Shmutz J."/>
            <person name="Schroeder D."/>
            <person name="de Vargas C."/>
            <person name="Verret F."/>
            <person name="von Dassow P."/>
            <person name="Valentin K."/>
            <person name="Van de Peer Y."/>
            <person name="Wheeler G."/>
            <person name="Dacks J.B."/>
            <person name="Delwiche C.F."/>
            <person name="Dyhrman S.T."/>
            <person name="Glockner G."/>
            <person name="John U."/>
            <person name="Richards T."/>
            <person name="Worden A.Z."/>
            <person name="Zhang X."/>
            <person name="Grigoriev I.V."/>
            <person name="Allen A.E."/>
            <person name="Bidle K."/>
            <person name="Borodovsky M."/>
            <person name="Bowler C."/>
            <person name="Brownlee C."/>
            <person name="Cock J.M."/>
            <person name="Elias M."/>
            <person name="Gladyshev V.N."/>
            <person name="Groth M."/>
            <person name="Guda C."/>
            <person name="Hadaegh A."/>
            <person name="Iglesias-Rodriguez M.D."/>
            <person name="Jenkins J."/>
            <person name="Jones B.M."/>
            <person name="Lawson T."/>
            <person name="Leese F."/>
            <person name="Lindquist E."/>
            <person name="Lobanov A."/>
            <person name="Lomsadze A."/>
            <person name="Malik S.B."/>
            <person name="Marsh M.E."/>
            <person name="Mackinder L."/>
            <person name="Mock T."/>
            <person name="Mueller-Roeber B."/>
            <person name="Pagarete A."/>
            <person name="Parker M."/>
            <person name="Probert I."/>
            <person name="Quesneville H."/>
            <person name="Raines C."/>
            <person name="Rensing S.A."/>
            <person name="Riano-Pachon D.M."/>
            <person name="Richier S."/>
            <person name="Rokitta S."/>
            <person name="Shiraiwa Y."/>
            <person name="Soanes D.M."/>
            <person name="van der Giezen M."/>
            <person name="Wahlund T.M."/>
            <person name="Williams B."/>
            <person name="Wilson W."/>
            <person name="Wolfe G."/>
            <person name="Wurch L.L."/>
        </authorList>
    </citation>
    <scope>NUCLEOTIDE SEQUENCE</scope>
</reference>
<evidence type="ECO:0000256" key="4">
    <source>
        <dbReference type="SAM" id="SignalP"/>
    </source>
</evidence>
<dbReference type="PANTHER" id="PTHR45622:SF70">
    <property type="entry name" value="SECRETION-REGULATING GUANINE NUCLEOTIDE EXCHANGE FACTOR"/>
    <property type="match status" value="1"/>
</dbReference>
<proteinExistence type="predicted"/>